<protein>
    <submittedName>
        <fullName evidence="1">Uncharacterized protein</fullName>
    </submittedName>
</protein>
<reference evidence="1" key="1">
    <citation type="journal article" date="2015" name="Nature">
        <title>Complex archaea that bridge the gap between prokaryotes and eukaryotes.</title>
        <authorList>
            <person name="Spang A."/>
            <person name="Saw J.H."/>
            <person name="Jorgensen S.L."/>
            <person name="Zaremba-Niedzwiedzka K."/>
            <person name="Martijn J."/>
            <person name="Lind A.E."/>
            <person name="van Eijk R."/>
            <person name="Schleper C."/>
            <person name="Guy L."/>
            <person name="Ettema T.J."/>
        </authorList>
    </citation>
    <scope>NUCLEOTIDE SEQUENCE</scope>
</reference>
<sequence length="92" mass="11032">MGKIIMKKKLPGWFRYSIQYFSVKNPEEIDKEIDLYDWEPSKENRIQLIKEWLARLQEKFELPFVLDEKDYSQIHDLLYQTSGTGKNSSNNS</sequence>
<gene>
    <name evidence="1" type="ORF">LCGC14_3153690</name>
</gene>
<organism evidence="1">
    <name type="scientific">marine sediment metagenome</name>
    <dbReference type="NCBI Taxonomy" id="412755"/>
    <lineage>
        <taxon>unclassified sequences</taxon>
        <taxon>metagenomes</taxon>
        <taxon>ecological metagenomes</taxon>
    </lineage>
</organism>
<comment type="caution">
    <text evidence="1">The sequence shown here is derived from an EMBL/GenBank/DDBJ whole genome shotgun (WGS) entry which is preliminary data.</text>
</comment>
<dbReference type="EMBL" id="LAZR01069504">
    <property type="protein sequence ID" value="KKK47588.1"/>
    <property type="molecule type" value="Genomic_DNA"/>
</dbReference>
<evidence type="ECO:0000313" key="1">
    <source>
        <dbReference type="EMBL" id="KKK47588.1"/>
    </source>
</evidence>
<name>A0A0F8VTB5_9ZZZZ</name>
<proteinExistence type="predicted"/>
<accession>A0A0F8VTB5</accession>
<dbReference type="AlphaFoldDB" id="A0A0F8VTB5"/>